<dbReference type="Proteomes" id="UP001062846">
    <property type="component" value="Chromosome 10"/>
</dbReference>
<proteinExistence type="predicted"/>
<keyword evidence="2" id="KW-1185">Reference proteome</keyword>
<evidence type="ECO:0000313" key="1">
    <source>
        <dbReference type="EMBL" id="KAI8535891.1"/>
    </source>
</evidence>
<reference evidence="1" key="1">
    <citation type="submission" date="2022-02" db="EMBL/GenBank/DDBJ databases">
        <title>Plant Genome Project.</title>
        <authorList>
            <person name="Zhang R.-G."/>
        </authorList>
    </citation>
    <scope>NUCLEOTIDE SEQUENCE</scope>
    <source>
        <strain evidence="1">AT1</strain>
    </source>
</reference>
<accession>A0ACC0M539</accession>
<gene>
    <name evidence="1" type="ORF">RHMOL_Rhmol10G0210000</name>
</gene>
<comment type="caution">
    <text evidence="1">The sequence shown here is derived from an EMBL/GenBank/DDBJ whole genome shotgun (WGS) entry which is preliminary data.</text>
</comment>
<evidence type="ECO:0000313" key="2">
    <source>
        <dbReference type="Proteomes" id="UP001062846"/>
    </source>
</evidence>
<organism evidence="1 2">
    <name type="scientific">Rhododendron molle</name>
    <name type="common">Chinese azalea</name>
    <name type="synonym">Azalea mollis</name>
    <dbReference type="NCBI Taxonomy" id="49168"/>
    <lineage>
        <taxon>Eukaryota</taxon>
        <taxon>Viridiplantae</taxon>
        <taxon>Streptophyta</taxon>
        <taxon>Embryophyta</taxon>
        <taxon>Tracheophyta</taxon>
        <taxon>Spermatophyta</taxon>
        <taxon>Magnoliopsida</taxon>
        <taxon>eudicotyledons</taxon>
        <taxon>Gunneridae</taxon>
        <taxon>Pentapetalae</taxon>
        <taxon>asterids</taxon>
        <taxon>Ericales</taxon>
        <taxon>Ericaceae</taxon>
        <taxon>Ericoideae</taxon>
        <taxon>Rhodoreae</taxon>
        <taxon>Rhododendron</taxon>
    </lineage>
</organism>
<protein>
    <submittedName>
        <fullName evidence="1">Uncharacterized protein</fullName>
    </submittedName>
</protein>
<dbReference type="EMBL" id="CM046397">
    <property type="protein sequence ID" value="KAI8535891.1"/>
    <property type="molecule type" value="Genomic_DNA"/>
</dbReference>
<sequence>MTLHADGIFRVYLLTLDSKGNWSVMWRLTNDKCGLNAFCTMNDIQADCRCLPGFNFINPEDCSFRCLRNLTAVSCDIANGGSVELTKTELESMLWEDQSYEVSVLPSKQDCRQSCLEDCLCEVAFYSEGKYCQKQMLPLRYGRRLLSSSQVAFVKVPKGDDQVLAPKGTKKELRLECWGATNLIRL</sequence>
<name>A0ACC0M539_RHOML</name>